<keyword evidence="4" id="KW-1133">Transmembrane helix</keyword>
<dbReference type="Gene3D" id="1.25.40.10">
    <property type="entry name" value="Tetratricopeptide repeat domain"/>
    <property type="match status" value="1"/>
</dbReference>
<dbReference type="SUPFAM" id="SSF48452">
    <property type="entry name" value="TPR-like"/>
    <property type="match status" value="1"/>
</dbReference>
<feature type="region of interest" description="Disordered" evidence="3">
    <location>
        <begin position="125"/>
        <end position="167"/>
    </location>
</feature>
<accession>A0A2V3IUD7</accession>
<feature type="domain" description="J" evidence="5">
    <location>
        <begin position="180"/>
        <end position="244"/>
    </location>
</feature>
<feature type="transmembrane region" description="Helical" evidence="4">
    <location>
        <begin position="285"/>
        <end position="312"/>
    </location>
</feature>
<dbReference type="InterPro" id="IPR036869">
    <property type="entry name" value="J_dom_sf"/>
</dbReference>
<keyword evidence="2" id="KW-0802">TPR repeat</keyword>
<feature type="compositionally biased region" description="Basic and acidic residues" evidence="3">
    <location>
        <begin position="126"/>
        <end position="142"/>
    </location>
</feature>
<evidence type="ECO:0000256" key="4">
    <source>
        <dbReference type="SAM" id="Phobius"/>
    </source>
</evidence>
<dbReference type="SMR" id="A0A2V3IUD7"/>
<reference evidence="6 7" key="1">
    <citation type="journal article" date="2018" name="Mol. Biol. Evol.">
        <title>Analysis of the draft genome of the red seaweed Gracilariopsis chorda provides insights into genome size evolution in Rhodophyta.</title>
        <authorList>
            <person name="Lee J."/>
            <person name="Yang E.C."/>
            <person name="Graf L."/>
            <person name="Yang J.H."/>
            <person name="Qiu H."/>
            <person name="Zel Zion U."/>
            <person name="Chan C.X."/>
            <person name="Stephens T.G."/>
            <person name="Weber A.P.M."/>
            <person name="Boo G.H."/>
            <person name="Boo S.M."/>
            <person name="Kim K.M."/>
            <person name="Shin Y."/>
            <person name="Jung M."/>
            <person name="Lee S.J."/>
            <person name="Yim H.S."/>
            <person name="Lee J.H."/>
            <person name="Bhattacharya D."/>
            <person name="Yoon H.S."/>
        </authorList>
    </citation>
    <scope>NUCLEOTIDE SEQUENCE [LARGE SCALE GENOMIC DNA]</scope>
    <source>
        <strain evidence="6 7">SKKU-2015</strain>
        <tissue evidence="6">Whole body</tissue>
    </source>
</reference>
<dbReference type="SMART" id="SM00028">
    <property type="entry name" value="TPR"/>
    <property type="match status" value="3"/>
</dbReference>
<dbReference type="STRING" id="448386.A0A2V3IUD7"/>
<dbReference type="SUPFAM" id="SSF46565">
    <property type="entry name" value="Chaperone J-domain"/>
    <property type="match status" value="1"/>
</dbReference>
<dbReference type="Pfam" id="PF00226">
    <property type="entry name" value="DnaJ"/>
    <property type="match status" value="1"/>
</dbReference>
<dbReference type="PANTHER" id="PTHR22904">
    <property type="entry name" value="TPR REPEAT CONTAINING PROTEIN"/>
    <property type="match status" value="1"/>
</dbReference>
<comment type="caution">
    <text evidence="6">The sequence shown here is derived from an EMBL/GenBank/DDBJ whole genome shotgun (WGS) entry which is preliminary data.</text>
</comment>
<name>A0A2V3IUD7_9FLOR</name>
<evidence type="ECO:0000313" key="7">
    <source>
        <dbReference type="Proteomes" id="UP000247409"/>
    </source>
</evidence>
<keyword evidence="4" id="KW-0472">Membrane</keyword>
<evidence type="ECO:0000256" key="3">
    <source>
        <dbReference type="SAM" id="MobiDB-lite"/>
    </source>
</evidence>
<dbReference type="PROSITE" id="PS50076">
    <property type="entry name" value="DNAJ_2"/>
    <property type="match status" value="1"/>
</dbReference>
<organism evidence="6 7">
    <name type="scientific">Gracilariopsis chorda</name>
    <dbReference type="NCBI Taxonomy" id="448386"/>
    <lineage>
        <taxon>Eukaryota</taxon>
        <taxon>Rhodophyta</taxon>
        <taxon>Florideophyceae</taxon>
        <taxon>Rhodymeniophycidae</taxon>
        <taxon>Gracilariales</taxon>
        <taxon>Gracilariaceae</taxon>
        <taxon>Gracilariopsis</taxon>
    </lineage>
</organism>
<gene>
    <name evidence="6" type="ORF">BWQ96_04524</name>
</gene>
<protein>
    <submittedName>
        <fullName evidence="6">Hsp70-Hsp90 organizing protein 1</fullName>
    </submittedName>
</protein>
<dbReference type="InterPro" id="IPR001623">
    <property type="entry name" value="DnaJ_domain"/>
</dbReference>
<dbReference type="PANTHER" id="PTHR22904:SF523">
    <property type="entry name" value="STRESS-INDUCED-PHOSPHOPROTEIN 1"/>
    <property type="match status" value="1"/>
</dbReference>
<evidence type="ECO:0000256" key="2">
    <source>
        <dbReference type="ARBA" id="ARBA00022803"/>
    </source>
</evidence>
<proteinExistence type="predicted"/>
<dbReference type="Gene3D" id="1.10.287.110">
    <property type="entry name" value="DnaJ domain"/>
    <property type="match status" value="1"/>
</dbReference>
<keyword evidence="4" id="KW-0812">Transmembrane</keyword>
<dbReference type="CDD" id="cd06257">
    <property type="entry name" value="DnaJ"/>
    <property type="match status" value="1"/>
</dbReference>
<dbReference type="GO" id="GO:0051879">
    <property type="term" value="F:Hsp90 protein binding"/>
    <property type="evidence" value="ECO:0007669"/>
    <property type="project" value="TreeGrafter"/>
</dbReference>
<dbReference type="Proteomes" id="UP000247409">
    <property type="component" value="Unassembled WGS sequence"/>
</dbReference>
<dbReference type="EMBL" id="NBIV01000054">
    <property type="protein sequence ID" value="PXF45756.1"/>
    <property type="molecule type" value="Genomic_DNA"/>
</dbReference>
<dbReference type="AlphaFoldDB" id="A0A2V3IUD7"/>
<dbReference type="SMART" id="SM00271">
    <property type="entry name" value="DnaJ"/>
    <property type="match status" value="1"/>
</dbReference>
<evidence type="ECO:0000256" key="1">
    <source>
        <dbReference type="ARBA" id="ARBA00022737"/>
    </source>
</evidence>
<evidence type="ECO:0000313" key="6">
    <source>
        <dbReference type="EMBL" id="PXF45756.1"/>
    </source>
</evidence>
<dbReference type="InterPro" id="IPR019734">
    <property type="entry name" value="TPR_rpt"/>
</dbReference>
<dbReference type="OrthoDB" id="4373at2759"/>
<keyword evidence="1" id="KW-0677">Repeat</keyword>
<sequence length="354" mass="40280">MAEFKERGNEQYQAGNYASAVELYTAGIEQEPTNAALFSNRSAAYLKLESYKKAKLDADMCIQLDPKWSKGWWRKGTAQLEDQNYIGARQTFNEGLQHCPGDENLIAGIERAKKYIAALESVQGAAEREQHFDPNDASKRNMETTTEETTPKSSEEAPSDGEAWPGKAKDEIERIKTAPNHYAVLHVSTEASGAQMKKNYYTLARMLHPDKCQLPGAEDAMTSVSQAYDTLTNVVKRTLYDQFLSQTGDDAEHPNQTYQEWESRQQPVELPKWLNFLLSIKGCAWVLPILIIIILSPLVIVLLVLFVLMQLIMLPVRVFMQLFFPEKYAQMKEEQEKEIAKMEEQAQDRMFAHV</sequence>
<dbReference type="PRINTS" id="PR00625">
    <property type="entry name" value="JDOMAIN"/>
</dbReference>
<keyword evidence="7" id="KW-1185">Reference proteome</keyword>
<dbReference type="InterPro" id="IPR011990">
    <property type="entry name" value="TPR-like_helical_dom_sf"/>
</dbReference>
<evidence type="ECO:0000259" key="5">
    <source>
        <dbReference type="PROSITE" id="PS50076"/>
    </source>
</evidence>